<name>A0A6N6MEN5_9FLAO</name>
<reference evidence="2 3" key="1">
    <citation type="submission" date="2019-09" db="EMBL/GenBank/DDBJ databases">
        <authorList>
            <person name="Cao W.R."/>
        </authorList>
    </citation>
    <scope>NUCLEOTIDE SEQUENCE [LARGE SCALE GENOMIC DNA]</scope>
    <source>
        <strain evidence="2 3">B1N29</strain>
    </source>
</reference>
<evidence type="ECO:0000313" key="2">
    <source>
        <dbReference type="EMBL" id="KAB1068220.1"/>
    </source>
</evidence>
<dbReference type="AlphaFoldDB" id="A0A6N6MEN5"/>
<dbReference type="GO" id="GO:0016740">
    <property type="term" value="F:transferase activity"/>
    <property type="evidence" value="ECO:0007669"/>
    <property type="project" value="UniProtKB-KW"/>
</dbReference>
<proteinExistence type="predicted"/>
<protein>
    <submittedName>
        <fullName evidence="2">Glycosyltransferase family 2 protein</fullName>
    </submittedName>
</protein>
<organism evidence="2 3">
    <name type="scientific">Pseudotamlana haliotis</name>
    <dbReference type="NCBI Taxonomy" id="2614804"/>
    <lineage>
        <taxon>Bacteria</taxon>
        <taxon>Pseudomonadati</taxon>
        <taxon>Bacteroidota</taxon>
        <taxon>Flavobacteriia</taxon>
        <taxon>Flavobacteriales</taxon>
        <taxon>Flavobacteriaceae</taxon>
        <taxon>Pseudotamlana</taxon>
    </lineage>
</organism>
<dbReference type="Pfam" id="PF00535">
    <property type="entry name" value="Glycos_transf_2"/>
    <property type="match status" value="1"/>
</dbReference>
<keyword evidence="3" id="KW-1185">Reference proteome</keyword>
<gene>
    <name evidence="2" type="ORF">F6U93_07350</name>
</gene>
<dbReference type="Gene3D" id="3.90.550.10">
    <property type="entry name" value="Spore Coat Polysaccharide Biosynthesis Protein SpsA, Chain A"/>
    <property type="match status" value="1"/>
</dbReference>
<accession>A0A6N6MEN5</accession>
<evidence type="ECO:0000313" key="3">
    <source>
        <dbReference type="Proteomes" id="UP000441333"/>
    </source>
</evidence>
<dbReference type="InterPro" id="IPR001173">
    <property type="entry name" value="Glyco_trans_2-like"/>
</dbReference>
<dbReference type="RefSeq" id="WP_150938357.1">
    <property type="nucleotide sequence ID" value="NZ_WAAT01000039.1"/>
</dbReference>
<dbReference type="InterPro" id="IPR029044">
    <property type="entry name" value="Nucleotide-diphossugar_trans"/>
</dbReference>
<dbReference type="EMBL" id="WAAT01000039">
    <property type="protein sequence ID" value="KAB1068220.1"/>
    <property type="molecule type" value="Genomic_DNA"/>
</dbReference>
<evidence type="ECO:0000259" key="1">
    <source>
        <dbReference type="Pfam" id="PF00535"/>
    </source>
</evidence>
<sequence>MISILIPVYNYNISKLATTLHKEAISLDIDFEIICFDDHSERFTTENKTTLESLKHSKYIYANSNVGRTAARQQLSDNATFDWLLFLDADVIPKSSAFIKNYLDEIPNNYDAVFGGFAYEDQKPEGDSVLRWTYGKNFEQVDAKKRNLNPYQVIISANFMIKKSIFNQVYKQIDIKTYGTDNYIASLLKEENAKVYHINNEVFHLGLESNTIYFNKIKASVLALIWLQKQHKMDNHENKLLSTFVSLKKFKLNYLLSLCFKLFGTSMEKNMLSDRPNMMLLQLYKLTFICYKDLNG</sequence>
<comment type="caution">
    <text evidence="2">The sequence shown here is derived from an EMBL/GenBank/DDBJ whole genome shotgun (WGS) entry which is preliminary data.</text>
</comment>
<dbReference type="SUPFAM" id="SSF53448">
    <property type="entry name" value="Nucleotide-diphospho-sugar transferases"/>
    <property type="match status" value="1"/>
</dbReference>
<feature type="domain" description="Glycosyltransferase 2-like" evidence="1">
    <location>
        <begin position="3"/>
        <end position="168"/>
    </location>
</feature>
<dbReference type="Proteomes" id="UP000441333">
    <property type="component" value="Unassembled WGS sequence"/>
</dbReference>
<keyword evidence="2" id="KW-0808">Transferase</keyword>